<keyword evidence="4" id="KW-0805">Transcription regulation</keyword>
<dbReference type="PRINTS" id="PR00340">
    <property type="entry name" value="PIIGLNB"/>
</dbReference>
<dbReference type="InterPro" id="IPR011322">
    <property type="entry name" value="N-reg_PII-like_a/b"/>
</dbReference>
<comment type="caution">
    <text evidence="7">The sequence shown here is derived from an EMBL/GenBank/DDBJ whole genome shotgun (WGS) entry which is preliminary data.</text>
</comment>
<dbReference type="EMBL" id="JAHVHU010000005">
    <property type="protein sequence ID" value="MBY5957573.1"/>
    <property type="molecule type" value="Genomic_DNA"/>
</dbReference>
<dbReference type="GO" id="GO:0005524">
    <property type="term" value="F:ATP binding"/>
    <property type="evidence" value="ECO:0007669"/>
    <property type="project" value="TreeGrafter"/>
</dbReference>
<dbReference type="SUPFAM" id="SSF54913">
    <property type="entry name" value="GlnB-like"/>
    <property type="match status" value="1"/>
</dbReference>
<dbReference type="AlphaFoldDB" id="A0A953HTG3"/>
<evidence type="ECO:0000313" key="8">
    <source>
        <dbReference type="Proteomes" id="UP000753961"/>
    </source>
</evidence>
<dbReference type="SMART" id="SM00938">
    <property type="entry name" value="P-II"/>
    <property type="match status" value="1"/>
</dbReference>
<evidence type="ECO:0000256" key="4">
    <source>
        <dbReference type="ARBA" id="ARBA00023015"/>
    </source>
</evidence>
<keyword evidence="8" id="KW-1185">Reference proteome</keyword>
<evidence type="ECO:0000256" key="2">
    <source>
        <dbReference type="ARBA" id="ARBA00022553"/>
    </source>
</evidence>
<proteinExistence type="predicted"/>
<dbReference type="PROSITE" id="PS00496">
    <property type="entry name" value="PII_GLNB_UMP"/>
    <property type="match status" value="1"/>
</dbReference>
<protein>
    <submittedName>
        <fullName evidence="7">P-II family nitrogen regulator</fullName>
    </submittedName>
</protein>
<evidence type="ECO:0000256" key="6">
    <source>
        <dbReference type="PIRSR" id="PIRSR602187-50"/>
    </source>
</evidence>
<name>A0A953HTG3_9BACT</name>
<evidence type="ECO:0000256" key="3">
    <source>
        <dbReference type="ARBA" id="ARBA00022741"/>
    </source>
</evidence>
<sequence>MKKIEAIIRMNKFEAVKKALANIGVRFFTVHDVRGFGLQKGETLIYRGSEYGTEYIERIQMDIFATNDKYQEIINVILNSGTTGRVGDGKIVVFPLETVYRIRNGEQQELAL</sequence>
<dbReference type="Pfam" id="PF00543">
    <property type="entry name" value="P-II"/>
    <property type="match status" value="1"/>
</dbReference>
<dbReference type="RefSeq" id="WP_222579092.1">
    <property type="nucleotide sequence ID" value="NZ_JAHVHU010000005.1"/>
</dbReference>
<dbReference type="PROSITE" id="PS51343">
    <property type="entry name" value="PII_GLNB_DOM"/>
    <property type="match status" value="1"/>
</dbReference>
<dbReference type="PANTHER" id="PTHR30115:SF11">
    <property type="entry name" value="NITROGEN REGULATORY PROTEIN P-II HOMOLOG"/>
    <property type="match status" value="1"/>
</dbReference>
<dbReference type="PANTHER" id="PTHR30115">
    <property type="entry name" value="NITROGEN REGULATORY PROTEIN P-II"/>
    <property type="match status" value="1"/>
</dbReference>
<dbReference type="Proteomes" id="UP000753961">
    <property type="component" value="Unassembled WGS sequence"/>
</dbReference>
<evidence type="ECO:0000313" key="7">
    <source>
        <dbReference type="EMBL" id="MBY5957573.1"/>
    </source>
</evidence>
<dbReference type="InterPro" id="IPR015867">
    <property type="entry name" value="N-reg_PII/ATP_PRibTrfase_C"/>
</dbReference>
<dbReference type="Gene3D" id="3.30.70.120">
    <property type="match status" value="1"/>
</dbReference>
<keyword evidence="3" id="KW-0547">Nucleotide-binding</keyword>
<feature type="modified residue" description="O-UMP-tyrosine" evidence="6">
    <location>
        <position position="51"/>
    </location>
</feature>
<dbReference type="InterPro" id="IPR002187">
    <property type="entry name" value="N-reg_PII"/>
</dbReference>
<comment type="subunit">
    <text evidence="1">Homotrimer.</text>
</comment>
<gene>
    <name evidence="7" type="ORF">KUV50_05460</name>
</gene>
<keyword evidence="5" id="KW-0804">Transcription</keyword>
<reference evidence="7" key="1">
    <citation type="submission" date="2021-06" db="EMBL/GenBank/DDBJ databases">
        <title>44 bacteria genomes isolated from Dapeng, Shenzhen.</title>
        <authorList>
            <person name="Zheng W."/>
            <person name="Yu S."/>
            <person name="Huang Y."/>
        </authorList>
    </citation>
    <scope>NUCLEOTIDE SEQUENCE</scope>
    <source>
        <strain evidence="7">DP5N28-2</strain>
    </source>
</reference>
<evidence type="ECO:0000256" key="5">
    <source>
        <dbReference type="ARBA" id="ARBA00023163"/>
    </source>
</evidence>
<keyword evidence="2 6" id="KW-0597">Phosphoprotein</keyword>
<dbReference type="GO" id="GO:0030234">
    <property type="term" value="F:enzyme regulator activity"/>
    <property type="evidence" value="ECO:0007669"/>
    <property type="project" value="InterPro"/>
</dbReference>
<dbReference type="GO" id="GO:0006808">
    <property type="term" value="P:regulation of nitrogen utilization"/>
    <property type="evidence" value="ECO:0007669"/>
    <property type="project" value="InterPro"/>
</dbReference>
<accession>A0A953HTG3</accession>
<organism evidence="7 8">
    <name type="scientific">Membranihabitans marinus</name>
    <dbReference type="NCBI Taxonomy" id="1227546"/>
    <lineage>
        <taxon>Bacteria</taxon>
        <taxon>Pseudomonadati</taxon>
        <taxon>Bacteroidota</taxon>
        <taxon>Saprospiria</taxon>
        <taxon>Saprospirales</taxon>
        <taxon>Saprospiraceae</taxon>
        <taxon>Membranihabitans</taxon>
    </lineage>
</organism>
<dbReference type="InterPro" id="IPR002332">
    <property type="entry name" value="N-reg_PII_urydylation_site"/>
</dbReference>
<evidence type="ECO:0000256" key="1">
    <source>
        <dbReference type="ARBA" id="ARBA00011233"/>
    </source>
</evidence>
<dbReference type="GO" id="GO:0005829">
    <property type="term" value="C:cytosol"/>
    <property type="evidence" value="ECO:0007669"/>
    <property type="project" value="TreeGrafter"/>
</dbReference>